<feature type="compositionally biased region" description="Polar residues" evidence="2">
    <location>
        <begin position="190"/>
        <end position="204"/>
    </location>
</feature>
<feature type="coiled-coil region" evidence="1">
    <location>
        <begin position="339"/>
        <end position="366"/>
    </location>
</feature>
<keyword evidence="4" id="KW-1185">Reference proteome</keyword>
<comment type="caution">
    <text evidence="3">The sequence shown here is derived from an EMBL/GenBank/DDBJ whole genome shotgun (WGS) entry which is preliminary data.</text>
</comment>
<evidence type="ECO:0000256" key="2">
    <source>
        <dbReference type="SAM" id="MobiDB-lite"/>
    </source>
</evidence>
<feature type="compositionally biased region" description="Polar residues" evidence="2">
    <location>
        <begin position="140"/>
        <end position="153"/>
    </location>
</feature>
<gene>
    <name evidence="3" type="ORF">M9Y10_002398</name>
</gene>
<accession>A0ABR2L9Q3</accession>
<evidence type="ECO:0000256" key="1">
    <source>
        <dbReference type="SAM" id="Coils"/>
    </source>
</evidence>
<evidence type="ECO:0000313" key="4">
    <source>
        <dbReference type="Proteomes" id="UP001470230"/>
    </source>
</evidence>
<feature type="compositionally biased region" description="Polar residues" evidence="2">
    <location>
        <begin position="222"/>
        <end position="235"/>
    </location>
</feature>
<dbReference type="Proteomes" id="UP001470230">
    <property type="component" value="Unassembled WGS sequence"/>
</dbReference>
<reference evidence="3 4" key="1">
    <citation type="submission" date="2024-04" db="EMBL/GenBank/DDBJ databases">
        <title>Tritrichomonas musculus Genome.</title>
        <authorList>
            <person name="Alves-Ferreira E."/>
            <person name="Grigg M."/>
            <person name="Lorenzi H."/>
            <person name="Galac M."/>
        </authorList>
    </citation>
    <scope>NUCLEOTIDE SEQUENCE [LARGE SCALE GENOMIC DNA]</scope>
    <source>
        <strain evidence="3 4">EAF2021</strain>
    </source>
</reference>
<dbReference type="EMBL" id="JAPFFF010000001">
    <property type="protein sequence ID" value="KAK8900075.1"/>
    <property type="molecule type" value="Genomic_DNA"/>
</dbReference>
<evidence type="ECO:0000313" key="3">
    <source>
        <dbReference type="EMBL" id="KAK8900075.1"/>
    </source>
</evidence>
<organism evidence="3 4">
    <name type="scientific">Tritrichomonas musculus</name>
    <dbReference type="NCBI Taxonomy" id="1915356"/>
    <lineage>
        <taxon>Eukaryota</taxon>
        <taxon>Metamonada</taxon>
        <taxon>Parabasalia</taxon>
        <taxon>Tritrichomonadida</taxon>
        <taxon>Tritrichomonadidae</taxon>
        <taxon>Tritrichomonas</taxon>
    </lineage>
</organism>
<protein>
    <submittedName>
        <fullName evidence="3">Uncharacterized protein</fullName>
    </submittedName>
</protein>
<sequence length="385" mass="45183">MKNQNNSENIKNRNATLNVFDVISVNDSLLESCNKIINDLEEWNSHLRALHEQNSHLYLREIKIHEPPSDPLERRKKKKTIDPLPVTLEQLNYDFKYGEYPLLPDRVIKERNSKNIPHYRRLQMNTKPDPTLEINQIRITEPNSFSSIPNLPSSRRKNPRNDHIRRAADDNNKLNSIDQMYEHLNRKSPRNSNRISVQRIQKANQRSDKDQNQAKAAKYPDSKNQNSIHNSNSDQNNKKIKYDFPSLPLNSLSSTNYDNKRSLDDISEGYKFDGVGNYDSNDSLAMKKRKLRLQKKTIQTAQSSRQDRSISIPHKLRSMEYKAQPSSSRFPACQSMSDHQETKLKIEKLEIRFQETMEKAVRHIQKLNRQMDKKYGTKSNDDNYH</sequence>
<proteinExistence type="predicted"/>
<feature type="region of interest" description="Disordered" evidence="2">
    <location>
        <begin position="140"/>
        <end position="242"/>
    </location>
</feature>
<feature type="compositionally biased region" description="Basic and acidic residues" evidence="2">
    <location>
        <begin position="159"/>
        <end position="172"/>
    </location>
</feature>
<keyword evidence="1" id="KW-0175">Coiled coil</keyword>
<name>A0ABR2L9Q3_9EUKA</name>